<gene>
    <name evidence="1" type="ORF">BWQ96_00197</name>
</gene>
<protein>
    <submittedName>
        <fullName evidence="1">Uncharacterized protein</fullName>
    </submittedName>
</protein>
<name>A0A2V3J8G7_9FLOR</name>
<comment type="caution">
    <text evidence="1">The sequence shown here is derived from an EMBL/GenBank/DDBJ whole genome shotgun (WGS) entry which is preliminary data.</text>
</comment>
<evidence type="ECO:0000313" key="1">
    <source>
        <dbReference type="EMBL" id="PXF50037.1"/>
    </source>
</evidence>
<dbReference type="Proteomes" id="UP000247409">
    <property type="component" value="Unassembled WGS sequence"/>
</dbReference>
<sequence length="64" mass="7453">MEGKPREGSEDEDNDMDEMEVSFIESLDSSRFDERELMLSNVKNIQSRMASEFDVAELLNTIYE</sequence>
<evidence type="ECO:0000313" key="2">
    <source>
        <dbReference type="Proteomes" id="UP000247409"/>
    </source>
</evidence>
<proteinExistence type="predicted"/>
<accession>A0A2V3J8G7</accession>
<reference evidence="1 2" key="1">
    <citation type="journal article" date="2018" name="Mol. Biol. Evol.">
        <title>Analysis of the draft genome of the red seaweed Gracilariopsis chorda provides insights into genome size evolution in Rhodophyta.</title>
        <authorList>
            <person name="Lee J."/>
            <person name="Yang E.C."/>
            <person name="Graf L."/>
            <person name="Yang J.H."/>
            <person name="Qiu H."/>
            <person name="Zel Zion U."/>
            <person name="Chan C.X."/>
            <person name="Stephens T.G."/>
            <person name="Weber A.P.M."/>
            <person name="Boo G.H."/>
            <person name="Boo S.M."/>
            <person name="Kim K.M."/>
            <person name="Shin Y."/>
            <person name="Jung M."/>
            <person name="Lee S.J."/>
            <person name="Yim H.S."/>
            <person name="Lee J.H."/>
            <person name="Bhattacharya D."/>
            <person name="Yoon H.S."/>
        </authorList>
    </citation>
    <scope>NUCLEOTIDE SEQUENCE [LARGE SCALE GENOMIC DNA]</scope>
    <source>
        <strain evidence="1 2">SKKU-2015</strain>
        <tissue evidence="1">Whole body</tissue>
    </source>
</reference>
<organism evidence="1 2">
    <name type="scientific">Gracilariopsis chorda</name>
    <dbReference type="NCBI Taxonomy" id="448386"/>
    <lineage>
        <taxon>Eukaryota</taxon>
        <taxon>Rhodophyta</taxon>
        <taxon>Florideophyceae</taxon>
        <taxon>Rhodymeniophycidae</taxon>
        <taxon>Gracilariales</taxon>
        <taxon>Gracilariaceae</taxon>
        <taxon>Gracilariopsis</taxon>
    </lineage>
</organism>
<keyword evidence="2" id="KW-1185">Reference proteome</keyword>
<dbReference type="AlphaFoldDB" id="A0A2V3J8G7"/>
<dbReference type="EMBL" id="NBIV01000001">
    <property type="protein sequence ID" value="PXF50037.1"/>
    <property type="molecule type" value="Genomic_DNA"/>
</dbReference>